<dbReference type="InterPro" id="IPR000547">
    <property type="entry name" value="Clathrin_H-chain/VPS_repeat"/>
</dbReference>
<dbReference type="Pfam" id="PF05131">
    <property type="entry name" value="Pep3_Vps18"/>
    <property type="match status" value="1"/>
</dbReference>
<keyword evidence="8" id="KW-1185">Reference proteome</keyword>
<dbReference type="PANTHER" id="PTHR23323">
    <property type="entry name" value="VACUOLAR PROTEIN SORTING-ASSOCIATED PROTEIN"/>
    <property type="match status" value="1"/>
</dbReference>
<feature type="domain" description="Pep3/Vps18 beta-propeller" evidence="6">
    <location>
        <begin position="78"/>
        <end position="407"/>
    </location>
</feature>
<sequence length="1265" mass="143249">MTDVDFFGWSDQFGASLTHSHSEYGQSQAESFQAPTRADSPQGEQEKTLFSLYQMSFQRLPEEKAKSQNKPFRQIFAANEIVFLVHDDHVVRWDTVEEKTSVYQVNINRSTEKLYKAFCDPTGQHLFMSTTTGDNYHIAHGSKVTLAKQLSKWKFVMESMCFLAPFPTIQKIAEKSHGYCAMANCYKGNSKKEVNWTILIGTQDGKVLESTLEGRQQIPSEIPIQMPQQQLPITSITGTIEVVDQQARLVIWLSTFYFKLELIKDKADEPFTLNAKNTVQIPLNLKTSVHEFAANSDFIVAGPTTDSPSDQSQLAIKPTWFAWLIAAGVFHSSLISSQPKHGLNIIPPDGALISFHRHPNPTFNQNAIQSPSPFAIAATESHYFVLYDDRLQAWSHLSGDLVDDSVCIMRSIDTPGSALPSLVKFKVAQKRGYYNKGDEDDDYDMLAPQPPKGGQTTIDITFRGMCTDPITNYVYVTDGDHIYTLRYGDEKEDEWIVHLGKAIDLHSSLLKVCLTKREEEKKMDTTTPLIPDSQLKRIASYFADALATTKTDAQKNLVSIIQGHCYFLSRNYRLAAEKWAKSGREFEETALALIRLEKWTVLREYVETRHQLIEATFSPDKIAKSLLGTWLVGMMLDEIAAERAIKQENSALLAEFFPTNRISTEIRRVKEQDQHSALSSLQSPLSGQIFEPTQSEKNLRIFLKANQATLNRLIVYSMLQAHGALDVLSDFAEDVGDVKMHVQLFISRHLFEEALYVMRVKEDAELYYQFSPFLIRQVGKELIAQWMKIPPGKIDPAKLIPSLSLYCAPPKQRWQENESIRFLNCVIRYWHSTNPQVHNFYVLSLARSATEDKLIEFIHEHDDVEDPDLADSGLDGHESTGRKRCYDERYALRVCMQEHCYRAAVFVYCQLGLFDEAVNLALRVDFNLAKDAAKLASGRADAALFQSLWIKIAKSVVDQKMEQSKQLNSNPTDNRVSESLIHDILDECMRLRGESDNFQLALVDILPYFPDFFCIDDFRREIEASIEESKQRSHELNSQIVEQSKMQQSMGEELIYLPQQRFITVTHDTLCAGCNKHLFLPPPDLIFSASSHPHMKHSPDPGLNIVEGFYTFPCGHVFHANCAVKVLIENCKQDEKDALRKVFEQLTTAVTSSSVPISTVSRITEKIVGTGEDSLRVALFNIRKDKTSAIASPESQMQQIAPTPSVFKDFPVLSNPHTTDRSGLIHELDELIQSDCPYCGERAIDSLTIPFIDPVLDNEAEAFPI</sequence>
<comment type="caution">
    <text evidence="7">The sequence shown here is derived from an EMBL/GenBank/DDBJ whole genome shotgun (WGS) entry which is preliminary data.</text>
</comment>
<evidence type="ECO:0000313" key="8">
    <source>
        <dbReference type="Proteomes" id="UP001281761"/>
    </source>
</evidence>
<keyword evidence="2" id="KW-0863">Zinc-finger</keyword>
<keyword evidence="3" id="KW-0862">Zinc</keyword>
<evidence type="ECO:0000313" key="7">
    <source>
        <dbReference type="EMBL" id="KAK2952562.1"/>
    </source>
</evidence>
<dbReference type="Proteomes" id="UP001281761">
    <property type="component" value="Unassembled WGS sequence"/>
</dbReference>
<evidence type="ECO:0000256" key="2">
    <source>
        <dbReference type="ARBA" id="ARBA00022771"/>
    </source>
</evidence>
<evidence type="ECO:0000259" key="6">
    <source>
        <dbReference type="Pfam" id="PF05131"/>
    </source>
</evidence>
<keyword evidence="1" id="KW-0479">Metal-binding</keyword>
<protein>
    <submittedName>
        <fullName evidence="7">Vacuolar protein sorting-associated protein 18 like protein</fullName>
    </submittedName>
</protein>
<dbReference type="EMBL" id="JARBJD010000102">
    <property type="protein sequence ID" value="KAK2952562.1"/>
    <property type="molecule type" value="Genomic_DNA"/>
</dbReference>
<organism evidence="7 8">
    <name type="scientific">Blattamonas nauphoetae</name>
    <dbReference type="NCBI Taxonomy" id="2049346"/>
    <lineage>
        <taxon>Eukaryota</taxon>
        <taxon>Metamonada</taxon>
        <taxon>Preaxostyla</taxon>
        <taxon>Oxymonadida</taxon>
        <taxon>Blattamonas</taxon>
    </lineage>
</organism>
<accession>A0ABQ9XME6</accession>
<name>A0ABQ9XME6_9EUKA</name>
<dbReference type="PANTHER" id="PTHR23323:SF26">
    <property type="entry name" value="VACUOLAR PROTEIN SORTING-ASSOCIATED PROTEIN 18 HOMOLOG"/>
    <property type="match status" value="1"/>
</dbReference>
<evidence type="ECO:0000256" key="3">
    <source>
        <dbReference type="ARBA" id="ARBA00022833"/>
    </source>
</evidence>
<dbReference type="PROSITE" id="PS50236">
    <property type="entry name" value="CHCR"/>
    <property type="match status" value="1"/>
</dbReference>
<reference evidence="7 8" key="1">
    <citation type="journal article" date="2022" name="bioRxiv">
        <title>Genomics of Preaxostyla Flagellates Illuminates Evolutionary Transitions and the Path Towards Mitochondrial Loss.</title>
        <authorList>
            <person name="Novak L.V.F."/>
            <person name="Treitli S.C."/>
            <person name="Pyrih J."/>
            <person name="Halakuc P."/>
            <person name="Pipaliya S.V."/>
            <person name="Vacek V."/>
            <person name="Brzon O."/>
            <person name="Soukal P."/>
            <person name="Eme L."/>
            <person name="Dacks J.B."/>
            <person name="Karnkowska A."/>
            <person name="Elias M."/>
            <person name="Hampl V."/>
        </authorList>
    </citation>
    <scope>NUCLEOTIDE SEQUENCE [LARGE SCALE GENOMIC DNA]</scope>
    <source>
        <strain evidence="7">NAU3</strain>
        <tissue evidence="7">Gut</tissue>
    </source>
</reference>
<proteinExistence type="predicted"/>
<feature type="region of interest" description="Disordered" evidence="5">
    <location>
        <begin position="24"/>
        <end position="44"/>
    </location>
</feature>
<gene>
    <name evidence="7" type="ORF">BLNAU_12528</name>
</gene>
<evidence type="ECO:0000256" key="4">
    <source>
        <dbReference type="PROSITE-ProRule" id="PRU01006"/>
    </source>
</evidence>
<dbReference type="InterPro" id="IPR007810">
    <property type="entry name" value="Pep3/Vps18_beta-prop"/>
</dbReference>
<feature type="compositionally biased region" description="Polar residues" evidence="5">
    <location>
        <begin position="24"/>
        <end position="34"/>
    </location>
</feature>
<feature type="repeat" description="CHCR" evidence="4">
    <location>
        <begin position="793"/>
        <end position="965"/>
    </location>
</feature>
<evidence type="ECO:0000256" key="5">
    <source>
        <dbReference type="SAM" id="MobiDB-lite"/>
    </source>
</evidence>
<evidence type="ECO:0000256" key="1">
    <source>
        <dbReference type="ARBA" id="ARBA00022723"/>
    </source>
</evidence>